<dbReference type="PANTHER" id="PTHR24291:SF187">
    <property type="entry name" value="CYTOCHROME P450 4AE1-RELATED"/>
    <property type="match status" value="1"/>
</dbReference>
<keyword evidence="10" id="KW-0812">Transmembrane</keyword>
<dbReference type="GO" id="GO:0004497">
    <property type="term" value="F:monooxygenase activity"/>
    <property type="evidence" value="ECO:0007669"/>
    <property type="project" value="UniProtKB-KW"/>
</dbReference>
<dbReference type="SUPFAM" id="SSF48264">
    <property type="entry name" value="Cytochrome P450"/>
    <property type="match status" value="1"/>
</dbReference>
<dbReference type="InterPro" id="IPR036396">
    <property type="entry name" value="Cyt_P450_sf"/>
</dbReference>
<keyword evidence="10" id="KW-1133">Transmembrane helix</keyword>
<evidence type="ECO:0000256" key="9">
    <source>
        <dbReference type="RuleBase" id="RU000461"/>
    </source>
</evidence>
<proteinExistence type="inferred from homology"/>
<dbReference type="InterPro" id="IPR002401">
    <property type="entry name" value="Cyt_P450_E_grp-I"/>
</dbReference>
<dbReference type="GO" id="GO:0016705">
    <property type="term" value="F:oxidoreductase activity, acting on paired donors, with incorporation or reduction of molecular oxygen"/>
    <property type="evidence" value="ECO:0007669"/>
    <property type="project" value="InterPro"/>
</dbReference>
<dbReference type="PROSITE" id="PS00086">
    <property type="entry name" value="CYTOCHROME_P450"/>
    <property type="match status" value="1"/>
</dbReference>
<evidence type="ECO:0000256" key="6">
    <source>
        <dbReference type="ARBA" id="ARBA00023004"/>
    </source>
</evidence>
<reference evidence="11" key="1">
    <citation type="submission" date="2017-01" db="EMBL/GenBank/DDBJ databases">
        <title>A deep insight into the sialotranscriptome of adult male and female Cluex tarsalis mosquitoes.</title>
        <authorList>
            <person name="Ribeiro J.M."/>
            <person name="Moreira F."/>
            <person name="Bernard K.A."/>
            <person name="Calvo E."/>
        </authorList>
    </citation>
    <scope>NUCLEOTIDE SEQUENCE</scope>
    <source>
        <strain evidence="11">Kern County</strain>
        <tissue evidence="11">Salivary glands</tissue>
    </source>
</reference>
<accession>A0A1Q3FL53</accession>
<keyword evidence="6 8" id="KW-0408">Iron</keyword>
<evidence type="ECO:0000313" key="11">
    <source>
        <dbReference type="EMBL" id="JAV28319.1"/>
    </source>
</evidence>
<evidence type="ECO:0000256" key="8">
    <source>
        <dbReference type="PIRSR" id="PIRSR602401-1"/>
    </source>
</evidence>
<dbReference type="GO" id="GO:0005506">
    <property type="term" value="F:iron ion binding"/>
    <property type="evidence" value="ECO:0007669"/>
    <property type="project" value="InterPro"/>
</dbReference>
<keyword evidence="4 8" id="KW-0479">Metal-binding</keyword>
<dbReference type="PRINTS" id="PR00463">
    <property type="entry name" value="EP450I"/>
</dbReference>
<evidence type="ECO:0000256" key="4">
    <source>
        <dbReference type="ARBA" id="ARBA00022723"/>
    </source>
</evidence>
<dbReference type="InterPro" id="IPR050196">
    <property type="entry name" value="Cytochrome_P450_Monoox"/>
</dbReference>
<dbReference type="InterPro" id="IPR017972">
    <property type="entry name" value="Cyt_P450_CS"/>
</dbReference>
<dbReference type="Pfam" id="PF00067">
    <property type="entry name" value="p450"/>
    <property type="match status" value="1"/>
</dbReference>
<dbReference type="PANTHER" id="PTHR24291">
    <property type="entry name" value="CYTOCHROME P450 FAMILY 4"/>
    <property type="match status" value="1"/>
</dbReference>
<keyword evidence="5 9" id="KW-0560">Oxidoreductase</keyword>
<protein>
    <submittedName>
        <fullName evidence="11">Putative cytochrome p450 4d2</fullName>
    </submittedName>
</protein>
<organism evidence="11">
    <name type="scientific">Culex tarsalis</name>
    <name type="common">Encephalitis mosquito</name>
    <dbReference type="NCBI Taxonomy" id="7177"/>
    <lineage>
        <taxon>Eukaryota</taxon>
        <taxon>Metazoa</taxon>
        <taxon>Ecdysozoa</taxon>
        <taxon>Arthropoda</taxon>
        <taxon>Hexapoda</taxon>
        <taxon>Insecta</taxon>
        <taxon>Pterygota</taxon>
        <taxon>Neoptera</taxon>
        <taxon>Endopterygota</taxon>
        <taxon>Diptera</taxon>
        <taxon>Nematocera</taxon>
        <taxon>Culicoidea</taxon>
        <taxon>Culicidae</taxon>
        <taxon>Culicinae</taxon>
        <taxon>Culicini</taxon>
        <taxon>Culex</taxon>
        <taxon>Culex</taxon>
    </lineage>
</organism>
<dbReference type="EMBL" id="GFDL01006726">
    <property type="protein sequence ID" value="JAV28319.1"/>
    <property type="molecule type" value="Transcribed_RNA"/>
</dbReference>
<dbReference type="Gene3D" id="1.10.630.10">
    <property type="entry name" value="Cytochrome P450"/>
    <property type="match status" value="1"/>
</dbReference>
<evidence type="ECO:0000256" key="3">
    <source>
        <dbReference type="ARBA" id="ARBA00022617"/>
    </source>
</evidence>
<keyword evidence="7 9" id="KW-0503">Monooxygenase</keyword>
<evidence type="ECO:0000256" key="2">
    <source>
        <dbReference type="ARBA" id="ARBA00010617"/>
    </source>
</evidence>
<keyword evidence="10" id="KW-0472">Membrane</keyword>
<name>A0A1Q3FL53_CULTA</name>
<dbReference type="InterPro" id="IPR001128">
    <property type="entry name" value="Cyt_P450"/>
</dbReference>
<keyword evidence="3 8" id="KW-0349">Heme</keyword>
<evidence type="ECO:0000256" key="7">
    <source>
        <dbReference type="ARBA" id="ARBA00023033"/>
    </source>
</evidence>
<dbReference type="PRINTS" id="PR00385">
    <property type="entry name" value="P450"/>
</dbReference>
<feature type="transmembrane region" description="Helical" evidence="10">
    <location>
        <begin position="6"/>
        <end position="24"/>
    </location>
</feature>
<dbReference type="CDD" id="cd20628">
    <property type="entry name" value="CYP4"/>
    <property type="match status" value="1"/>
</dbReference>
<comment type="cofactor">
    <cofactor evidence="1 8">
        <name>heme</name>
        <dbReference type="ChEBI" id="CHEBI:30413"/>
    </cofactor>
</comment>
<sequence length="506" mass="57930">MALSVLEWFTTLLVAVLGINYLLVRRNLKYHHQWPGPVAFPLIGCYYLYFNKSPEDTWSFITNLSRKYGKLFCVWIGSRLALFCSNHADTETVLSSQKLIRKSELYKFLIPWLGDGLLLSTGQKWFNKRKILTPAFHFKILEQFVEVFDKQGTVLVERLRGEATGKLVNIYPFVTLAALDIICETAMGTSINAQTDTDSKYVRAVTELSYLLAGRFMKVWQRSDFLFNLSADKKRQDKVIKVLHDFTTSIIRSRREELLAGKIEMTNDAADEEGVGSRKKMAFLDVLLQASIDGRPLTDKEIQEEVDTFMFEGHDTTTIAITFTLMLLAKHPDIQEKVYQEVTEIIGKDLKATTTYRNLQDMKYLEMVIKESLRLYPPVPIIGRKFTEKTEIGGKVVPEDTNFNVGIILMHRDPTQFEDPERFDPERFSPERTTELSSPYAYIPFSAGPRNCIGQKFAMLELKSTLSKIIRNYRLTETGPEPKLIIQLTLKPKDGLKIAFVPRAAA</sequence>
<feature type="binding site" description="axial binding residue" evidence="8">
    <location>
        <position position="452"/>
    </location>
    <ligand>
        <name>heme</name>
        <dbReference type="ChEBI" id="CHEBI:30413"/>
    </ligand>
    <ligandPart>
        <name>Fe</name>
        <dbReference type="ChEBI" id="CHEBI:18248"/>
    </ligandPart>
</feature>
<evidence type="ECO:0000256" key="1">
    <source>
        <dbReference type="ARBA" id="ARBA00001971"/>
    </source>
</evidence>
<evidence type="ECO:0000256" key="5">
    <source>
        <dbReference type="ARBA" id="ARBA00023002"/>
    </source>
</evidence>
<evidence type="ECO:0000256" key="10">
    <source>
        <dbReference type="SAM" id="Phobius"/>
    </source>
</evidence>
<dbReference type="AlphaFoldDB" id="A0A1Q3FL53"/>
<dbReference type="GO" id="GO:0020037">
    <property type="term" value="F:heme binding"/>
    <property type="evidence" value="ECO:0007669"/>
    <property type="project" value="InterPro"/>
</dbReference>
<comment type="similarity">
    <text evidence="2 9">Belongs to the cytochrome P450 family.</text>
</comment>